<gene>
    <name evidence="6" type="ORF">ACFQ19_04130</name>
</gene>
<dbReference type="PANTHER" id="PTHR40088">
    <property type="entry name" value="PECTATE LYASE (EUROFUNG)"/>
    <property type="match status" value="1"/>
</dbReference>
<evidence type="ECO:0000256" key="1">
    <source>
        <dbReference type="ARBA" id="ARBA00004613"/>
    </source>
</evidence>
<evidence type="ECO:0000256" key="2">
    <source>
        <dbReference type="ARBA" id="ARBA00022525"/>
    </source>
</evidence>
<keyword evidence="3" id="KW-0732">Signal</keyword>
<keyword evidence="4" id="KW-0812">Transmembrane</keyword>
<organism evidence="6 7">
    <name type="scientific">Oceanobacillus locisalsi</name>
    <dbReference type="NCBI Taxonomy" id="546107"/>
    <lineage>
        <taxon>Bacteria</taxon>
        <taxon>Bacillati</taxon>
        <taxon>Bacillota</taxon>
        <taxon>Bacilli</taxon>
        <taxon>Bacillales</taxon>
        <taxon>Bacillaceae</taxon>
        <taxon>Oceanobacillus</taxon>
    </lineage>
</organism>
<keyword evidence="4" id="KW-0472">Membrane</keyword>
<protein>
    <submittedName>
        <fullName evidence="6">DUF1565 domain-containing protein</fullName>
    </submittedName>
</protein>
<feature type="domain" description="DUF1565" evidence="5">
    <location>
        <begin position="38"/>
        <end position="75"/>
    </location>
</feature>
<keyword evidence="4" id="KW-1133">Transmembrane helix</keyword>
<keyword evidence="2" id="KW-0964">Secreted</keyword>
<feature type="transmembrane region" description="Helical" evidence="4">
    <location>
        <begin position="6"/>
        <end position="23"/>
    </location>
</feature>
<keyword evidence="7" id="KW-1185">Reference proteome</keyword>
<evidence type="ECO:0000313" key="7">
    <source>
        <dbReference type="Proteomes" id="UP001597041"/>
    </source>
</evidence>
<dbReference type="SUPFAM" id="SSF51126">
    <property type="entry name" value="Pectin lyase-like"/>
    <property type="match status" value="1"/>
</dbReference>
<reference evidence="7" key="1">
    <citation type="journal article" date="2019" name="Int. J. Syst. Evol. Microbiol.">
        <title>The Global Catalogue of Microorganisms (GCM) 10K type strain sequencing project: providing services to taxonomists for standard genome sequencing and annotation.</title>
        <authorList>
            <consortium name="The Broad Institute Genomics Platform"/>
            <consortium name="The Broad Institute Genome Sequencing Center for Infectious Disease"/>
            <person name="Wu L."/>
            <person name="Ma J."/>
        </authorList>
    </citation>
    <scope>NUCLEOTIDE SEQUENCE [LARGE SCALE GENOMIC DNA]</scope>
    <source>
        <strain evidence="7">CCUG 56608</strain>
    </source>
</reference>
<dbReference type="Pfam" id="PF07602">
    <property type="entry name" value="DUF1565"/>
    <property type="match status" value="1"/>
</dbReference>
<sequence length="90" mass="10042">MKKMGLLMIIACTVAGVLIVFYLHQVTNQAIYVAMYENDQHEGTLEHPFQNIAKASSEADAGTTVYIREGTYEESLVVQHSGTKHKPIIF</sequence>
<evidence type="ECO:0000256" key="4">
    <source>
        <dbReference type="SAM" id="Phobius"/>
    </source>
</evidence>
<evidence type="ECO:0000313" key="6">
    <source>
        <dbReference type="EMBL" id="MFD1065206.1"/>
    </source>
</evidence>
<evidence type="ECO:0000256" key="3">
    <source>
        <dbReference type="ARBA" id="ARBA00022729"/>
    </source>
</evidence>
<evidence type="ECO:0000259" key="5">
    <source>
        <dbReference type="Pfam" id="PF07602"/>
    </source>
</evidence>
<proteinExistence type="predicted"/>
<dbReference type="InterPro" id="IPR052052">
    <property type="entry name" value="Polysaccharide_Lyase_9"/>
</dbReference>
<dbReference type="PANTHER" id="PTHR40088:SF2">
    <property type="entry name" value="SECRETED SUGAR HYDROLASE"/>
    <property type="match status" value="1"/>
</dbReference>
<dbReference type="InterPro" id="IPR011050">
    <property type="entry name" value="Pectin_lyase_fold/virulence"/>
</dbReference>
<dbReference type="RefSeq" id="WP_379590779.1">
    <property type="nucleotide sequence ID" value="NZ_JBHTKK010000002.1"/>
</dbReference>
<comment type="caution">
    <text evidence="6">The sequence shown here is derived from an EMBL/GenBank/DDBJ whole genome shotgun (WGS) entry which is preliminary data.</text>
</comment>
<comment type="subcellular location">
    <subcellularLocation>
        <location evidence="1">Secreted</location>
    </subcellularLocation>
</comment>
<dbReference type="InterPro" id="IPR012334">
    <property type="entry name" value="Pectin_lyas_fold"/>
</dbReference>
<accession>A0ABW3NCB7</accession>
<name>A0ABW3NCB7_9BACI</name>
<dbReference type="Gene3D" id="2.160.20.10">
    <property type="entry name" value="Single-stranded right-handed beta-helix, Pectin lyase-like"/>
    <property type="match status" value="1"/>
</dbReference>
<dbReference type="EMBL" id="JBHTKK010000002">
    <property type="protein sequence ID" value="MFD1065206.1"/>
    <property type="molecule type" value="Genomic_DNA"/>
</dbReference>
<dbReference type="InterPro" id="IPR011459">
    <property type="entry name" value="DUF1565"/>
</dbReference>
<dbReference type="Proteomes" id="UP001597041">
    <property type="component" value="Unassembled WGS sequence"/>
</dbReference>